<reference evidence="5" key="2">
    <citation type="submission" date="2023-05" db="EMBL/GenBank/DDBJ databases">
        <authorList>
            <person name="Schelkunov M.I."/>
        </authorList>
    </citation>
    <scope>NUCLEOTIDE SEQUENCE</scope>
    <source>
        <strain evidence="5">Hsosn_3</strain>
        <tissue evidence="5">Leaf</tissue>
    </source>
</reference>
<sequence>MATILCGIGNHPCRSFSDGSRDSCPCSFSLKNVILLNFGRSCSSLQTYGEDPVIRSAEDIAYHVALFILTKNGSFINYYMYHGGTNFGRTGAAYMITSYYDQAPLDEYGLIRQPKWGHLKELHAAVNSCSDKILSGTKTNLSLGQEQENQAYIYQGRSGECAAFLVNTDTRKTVAVEFRNSS</sequence>
<dbReference type="InterPro" id="IPR031330">
    <property type="entry name" value="Gly_Hdrlase_35_cat"/>
</dbReference>
<proteinExistence type="inferred from homology"/>
<comment type="similarity">
    <text evidence="2">Belongs to the glycosyl hydrolase 35 family.</text>
</comment>
<keyword evidence="6" id="KW-1185">Reference proteome</keyword>
<dbReference type="EC" id="3.2.1.23" evidence="3"/>
<gene>
    <name evidence="5" type="ORF">POM88_013034</name>
</gene>
<protein>
    <recommendedName>
        <fullName evidence="3">beta-galactosidase</fullName>
        <ecNumber evidence="3">3.2.1.23</ecNumber>
    </recommendedName>
</protein>
<evidence type="ECO:0000256" key="3">
    <source>
        <dbReference type="ARBA" id="ARBA00012756"/>
    </source>
</evidence>
<dbReference type="Proteomes" id="UP001237642">
    <property type="component" value="Unassembled WGS sequence"/>
</dbReference>
<organism evidence="5 6">
    <name type="scientific">Heracleum sosnowskyi</name>
    <dbReference type="NCBI Taxonomy" id="360622"/>
    <lineage>
        <taxon>Eukaryota</taxon>
        <taxon>Viridiplantae</taxon>
        <taxon>Streptophyta</taxon>
        <taxon>Embryophyta</taxon>
        <taxon>Tracheophyta</taxon>
        <taxon>Spermatophyta</taxon>
        <taxon>Magnoliopsida</taxon>
        <taxon>eudicotyledons</taxon>
        <taxon>Gunneridae</taxon>
        <taxon>Pentapetalae</taxon>
        <taxon>asterids</taxon>
        <taxon>campanulids</taxon>
        <taxon>Apiales</taxon>
        <taxon>Apiaceae</taxon>
        <taxon>Apioideae</taxon>
        <taxon>apioid superclade</taxon>
        <taxon>Tordylieae</taxon>
        <taxon>Tordyliinae</taxon>
        <taxon>Heracleum</taxon>
    </lineage>
</organism>
<evidence type="ECO:0000259" key="4">
    <source>
        <dbReference type="Pfam" id="PF01301"/>
    </source>
</evidence>
<dbReference type="GO" id="GO:0005975">
    <property type="term" value="P:carbohydrate metabolic process"/>
    <property type="evidence" value="ECO:0007669"/>
    <property type="project" value="InterPro"/>
</dbReference>
<dbReference type="Gene3D" id="3.20.20.80">
    <property type="entry name" value="Glycosidases"/>
    <property type="match status" value="1"/>
</dbReference>
<evidence type="ECO:0000256" key="2">
    <source>
        <dbReference type="ARBA" id="ARBA00009809"/>
    </source>
</evidence>
<evidence type="ECO:0000313" key="6">
    <source>
        <dbReference type="Proteomes" id="UP001237642"/>
    </source>
</evidence>
<dbReference type="GO" id="GO:0004565">
    <property type="term" value="F:beta-galactosidase activity"/>
    <property type="evidence" value="ECO:0007669"/>
    <property type="project" value="UniProtKB-EC"/>
</dbReference>
<dbReference type="SUPFAM" id="SSF51445">
    <property type="entry name" value="(Trans)glycosidases"/>
    <property type="match status" value="1"/>
</dbReference>
<dbReference type="PRINTS" id="PR00742">
    <property type="entry name" value="GLHYDRLASE35"/>
</dbReference>
<accession>A0AAD8N3Y9</accession>
<comment type="caution">
    <text evidence="5">The sequence shown here is derived from an EMBL/GenBank/DDBJ whole genome shotgun (WGS) entry which is preliminary data.</text>
</comment>
<comment type="catalytic activity">
    <reaction evidence="1">
        <text>Hydrolysis of terminal non-reducing beta-D-galactose residues in beta-D-galactosides.</text>
        <dbReference type="EC" id="3.2.1.23"/>
    </reaction>
</comment>
<evidence type="ECO:0000313" key="5">
    <source>
        <dbReference type="EMBL" id="KAK1393978.1"/>
    </source>
</evidence>
<dbReference type="Pfam" id="PF01301">
    <property type="entry name" value="Glyco_hydro_35"/>
    <property type="match status" value="1"/>
</dbReference>
<evidence type="ECO:0000256" key="1">
    <source>
        <dbReference type="ARBA" id="ARBA00001412"/>
    </source>
</evidence>
<feature type="domain" description="Glycoside hydrolase 35 catalytic" evidence="4">
    <location>
        <begin position="43"/>
        <end position="125"/>
    </location>
</feature>
<reference evidence="5" key="1">
    <citation type="submission" date="2023-02" db="EMBL/GenBank/DDBJ databases">
        <title>Genome of toxic invasive species Heracleum sosnowskyi carries increased number of genes despite the absence of recent whole-genome duplications.</title>
        <authorList>
            <person name="Schelkunov M."/>
            <person name="Shtratnikova V."/>
            <person name="Makarenko M."/>
            <person name="Klepikova A."/>
            <person name="Omelchenko D."/>
            <person name="Novikova G."/>
            <person name="Obukhova E."/>
            <person name="Bogdanov V."/>
            <person name="Penin A."/>
            <person name="Logacheva M."/>
        </authorList>
    </citation>
    <scope>NUCLEOTIDE SEQUENCE</scope>
    <source>
        <strain evidence="5">Hsosn_3</strain>
        <tissue evidence="5">Leaf</tissue>
    </source>
</reference>
<name>A0AAD8N3Y9_9APIA</name>
<dbReference type="InterPro" id="IPR017853">
    <property type="entry name" value="GH"/>
</dbReference>
<dbReference type="EMBL" id="JAUIZM010000003">
    <property type="protein sequence ID" value="KAK1393978.1"/>
    <property type="molecule type" value="Genomic_DNA"/>
</dbReference>
<dbReference type="InterPro" id="IPR001944">
    <property type="entry name" value="Glycoside_Hdrlase_35"/>
</dbReference>
<dbReference type="AlphaFoldDB" id="A0AAD8N3Y9"/>
<dbReference type="PANTHER" id="PTHR23421">
    <property type="entry name" value="BETA-GALACTOSIDASE RELATED"/>
    <property type="match status" value="1"/>
</dbReference>